<dbReference type="Proteomes" id="UP000078486">
    <property type="component" value="Unassembled WGS sequence"/>
</dbReference>
<proteinExistence type="predicted"/>
<sequence>MIWRVSETHVGEVPVGSQYQEDYFYSKSRARFCETYFGSIEGIYGTMIAKLAHRERLTLEELFRLFLCAVDWGSKFRTEQADEEMELYLKRIAIFKRQLISRELVEATDDERKAFVFANWDFTIIPSGSPEANSSSAAGRKISSPSASTLRPVQST</sequence>
<evidence type="ECO:0000313" key="3">
    <source>
        <dbReference type="Proteomes" id="UP000078486"/>
    </source>
</evidence>
<name>A0A178IMQ0_9BACT</name>
<evidence type="ECO:0000256" key="1">
    <source>
        <dbReference type="SAM" id="MobiDB-lite"/>
    </source>
</evidence>
<feature type="compositionally biased region" description="Polar residues" evidence="1">
    <location>
        <begin position="130"/>
        <end position="156"/>
    </location>
</feature>
<accession>A0A178IMQ0</accession>
<keyword evidence="3" id="KW-1185">Reference proteome</keyword>
<organism evidence="2 3">
    <name type="scientific">Termitidicoccus mucosus</name>
    <dbReference type="NCBI Taxonomy" id="1184151"/>
    <lineage>
        <taxon>Bacteria</taxon>
        <taxon>Pseudomonadati</taxon>
        <taxon>Verrucomicrobiota</taxon>
        <taxon>Opitutia</taxon>
        <taxon>Opitutales</taxon>
        <taxon>Opitutaceae</taxon>
        <taxon>Termitidicoccus</taxon>
    </lineage>
</organism>
<protein>
    <submittedName>
        <fullName evidence="2">Uncharacterized protein</fullName>
    </submittedName>
</protein>
<dbReference type="EMBL" id="LRRQ01000057">
    <property type="protein sequence ID" value="OAM90475.1"/>
    <property type="molecule type" value="Genomic_DNA"/>
</dbReference>
<comment type="caution">
    <text evidence="2">The sequence shown here is derived from an EMBL/GenBank/DDBJ whole genome shotgun (WGS) entry which is preliminary data.</text>
</comment>
<evidence type="ECO:0000313" key="2">
    <source>
        <dbReference type="EMBL" id="OAM90475.1"/>
    </source>
</evidence>
<reference evidence="2 3" key="1">
    <citation type="submission" date="2016-01" db="EMBL/GenBank/DDBJ databases">
        <title>High potential of lignocellulose degradation of a new Verrucomicrobia species.</title>
        <authorList>
            <person name="Wang Y."/>
            <person name="Shi Y."/>
            <person name="Qiu Z."/>
            <person name="Liu S."/>
            <person name="Yang H."/>
        </authorList>
    </citation>
    <scope>NUCLEOTIDE SEQUENCE [LARGE SCALE GENOMIC DNA]</scope>
    <source>
        <strain evidence="2 3">TSB47</strain>
    </source>
</reference>
<feature type="region of interest" description="Disordered" evidence="1">
    <location>
        <begin position="129"/>
        <end position="156"/>
    </location>
</feature>
<gene>
    <name evidence="2" type="ORF">AW736_07840</name>
</gene>
<dbReference type="AlphaFoldDB" id="A0A178IMQ0"/>